<evidence type="ECO:0000313" key="2">
    <source>
        <dbReference type="Proteomes" id="UP001199236"/>
    </source>
</evidence>
<evidence type="ECO:0000313" key="1">
    <source>
        <dbReference type="EMBL" id="MCC2213492.1"/>
    </source>
</evidence>
<reference evidence="1 2" key="1">
    <citation type="submission" date="2021-10" db="EMBL/GenBank/DDBJ databases">
        <title>Anaerobic single-cell dispensing facilitates the cultivation of human gut bacteria.</title>
        <authorList>
            <person name="Afrizal A."/>
        </authorList>
    </citation>
    <scope>NUCLEOTIDE SEQUENCE [LARGE SCALE GENOMIC DNA]</scope>
    <source>
        <strain evidence="1 2">CLA-AA-H223</strain>
    </source>
</reference>
<name>A0ABS8FHL9_9FIRM</name>
<accession>A0ABS8FHL9</accession>
<proteinExistence type="predicted"/>
<dbReference type="RefSeq" id="WP_227622681.1">
    <property type="nucleotide sequence ID" value="NZ_JAJEQO010000010.1"/>
</dbReference>
<organism evidence="1 2">
    <name type="scientific">Faecalibacterium hominis</name>
    <name type="common">ex Afrizal et al. 2022</name>
    <dbReference type="NCBI Taxonomy" id="2881265"/>
    <lineage>
        <taxon>Bacteria</taxon>
        <taxon>Bacillati</taxon>
        <taxon>Bacillota</taxon>
        <taxon>Clostridia</taxon>
        <taxon>Eubacteriales</taxon>
        <taxon>Oscillospiraceae</taxon>
        <taxon>Faecalibacterium</taxon>
    </lineage>
</organism>
<gene>
    <name evidence="1" type="ORF">LKD34_08305</name>
</gene>
<dbReference type="Proteomes" id="UP001199236">
    <property type="component" value="Unassembled WGS sequence"/>
</dbReference>
<comment type="caution">
    <text evidence="1">The sequence shown here is derived from an EMBL/GenBank/DDBJ whole genome shotgun (WGS) entry which is preliminary data.</text>
</comment>
<sequence length="198" mass="22721">MHDLLTDTLPTEWEGRAIDPDFRPMVWLLIRTRRVKTNEDSARLIASAIPLFFVEPIPVAQYPEAFESLVRFCQGGGPEYEERTGTGSSSDPQDEPVLDYRCDADYIVGAFQQAYGIDLTADKVHWWRFKALLHALPPETPLGKIVEIRGKDTSDMDRADRDYYETLKERFVLPDGLKGVKRNETLQEHEDAFLNRFG</sequence>
<dbReference type="Pfam" id="PF06854">
    <property type="entry name" value="Phage_Gp15"/>
    <property type="match status" value="1"/>
</dbReference>
<keyword evidence="2" id="KW-1185">Reference proteome</keyword>
<protein>
    <submittedName>
        <fullName evidence="1">Bacteriophage Gp15 family protein</fullName>
    </submittedName>
</protein>
<dbReference type="InterPro" id="IPR009660">
    <property type="entry name" value="Phage_A500_Gp15"/>
</dbReference>
<dbReference type="EMBL" id="JAJEQO010000010">
    <property type="protein sequence ID" value="MCC2213492.1"/>
    <property type="molecule type" value="Genomic_DNA"/>
</dbReference>